<evidence type="ECO:0000313" key="1">
    <source>
        <dbReference type="EMBL" id="MQL74659.1"/>
    </source>
</evidence>
<proteinExistence type="predicted"/>
<keyword evidence="2" id="KW-1185">Reference proteome</keyword>
<protein>
    <submittedName>
        <fullName evidence="1">Uncharacterized protein</fullName>
    </submittedName>
</protein>
<evidence type="ECO:0000313" key="2">
    <source>
        <dbReference type="Proteomes" id="UP000652761"/>
    </source>
</evidence>
<comment type="caution">
    <text evidence="1">The sequence shown here is derived from an EMBL/GenBank/DDBJ whole genome shotgun (WGS) entry which is preliminary data.</text>
</comment>
<accession>A0A843U2L3</accession>
<dbReference type="Proteomes" id="UP000652761">
    <property type="component" value="Unassembled WGS sequence"/>
</dbReference>
<gene>
    <name evidence="1" type="ORF">Taro_007031</name>
</gene>
<sequence>MIQCRHPVPDSKIGLLGGSSSVDLPAFGVDLTEETCEQDSLRSASSVDLPWSSVDTSGLELLGFSSILHPENYTQNPSLCCGQMTRGNIKITTSQKTSKKMTFLI</sequence>
<dbReference type="EMBL" id="NMUH01000218">
    <property type="protein sequence ID" value="MQL74659.1"/>
    <property type="molecule type" value="Genomic_DNA"/>
</dbReference>
<name>A0A843U2L3_COLES</name>
<reference evidence="1" key="1">
    <citation type="submission" date="2017-07" db="EMBL/GenBank/DDBJ databases">
        <title>Taro Niue Genome Assembly and Annotation.</title>
        <authorList>
            <person name="Atibalentja N."/>
            <person name="Keating K."/>
            <person name="Fields C.J."/>
        </authorList>
    </citation>
    <scope>NUCLEOTIDE SEQUENCE</scope>
    <source>
        <strain evidence="1">Niue_2</strain>
        <tissue evidence="1">Leaf</tissue>
    </source>
</reference>
<dbReference type="AlphaFoldDB" id="A0A843U2L3"/>
<organism evidence="1 2">
    <name type="scientific">Colocasia esculenta</name>
    <name type="common">Wild taro</name>
    <name type="synonym">Arum esculentum</name>
    <dbReference type="NCBI Taxonomy" id="4460"/>
    <lineage>
        <taxon>Eukaryota</taxon>
        <taxon>Viridiplantae</taxon>
        <taxon>Streptophyta</taxon>
        <taxon>Embryophyta</taxon>
        <taxon>Tracheophyta</taxon>
        <taxon>Spermatophyta</taxon>
        <taxon>Magnoliopsida</taxon>
        <taxon>Liliopsida</taxon>
        <taxon>Araceae</taxon>
        <taxon>Aroideae</taxon>
        <taxon>Colocasieae</taxon>
        <taxon>Colocasia</taxon>
    </lineage>
</organism>